<evidence type="ECO:0000259" key="1">
    <source>
        <dbReference type="Pfam" id="PF00903"/>
    </source>
</evidence>
<dbReference type="RefSeq" id="WP_116241776.1">
    <property type="nucleotide sequence ID" value="NZ_QUAB01000039.1"/>
</dbReference>
<name>A0A371NVE1_9MICO</name>
<reference evidence="2 3" key="1">
    <citation type="submission" date="2018-08" db="EMBL/GenBank/DDBJ databases">
        <title>Isolation, diversity and antifungal activity of Actinobacteria from cow dung.</title>
        <authorList>
            <person name="Ling L."/>
        </authorList>
    </citation>
    <scope>NUCLEOTIDE SEQUENCE [LARGE SCALE GENOMIC DNA]</scope>
    <source>
        <strain evidence="2 3">NEAU-LLE</strain>
    </source>
</reference>
<feature type="domain" description="Glyoxalase/fosfomycin resistance/dioxygenase" evidence="1">
    <location>
        <begin position="6"/>
        <end position="126"/>
    </location>
</feature>
<dbReference type="Pfam" id="PF00903">
    <property type="entry name" value="Glyoxalase"/>
    <property type="match status" value="1"/>
</dbReference>
<dbReference type="AlphaFoldDB" id="A0A371NVE1"/>
<comment type="caution">
    <text evidence="2">The sequence shown here is derived from an EMBL/GenBank/DDBJ whole genome shotgun (WGS) entry which is preliminary data.</text>
</comment>
<keyword evidence="3" id="KW-1185">Reference proteome</keyword>
<organism evidence="2 3">
    <name type="scientific">Microbacterium bovistercoris</name>
    <dbReference type="NCBI Taxonomy" id="2293570"/>
    <lineage>
        <taxon>Bacteria</taxon>
        <taxon>Bacillati</taxon>
        <taxon>Actinomycetota</taxon>
        <taxon>Actinomycetes</taxon>
        <taxon>Micrococcales</taxon>
        <taxon>Microbacteriaceae</taxon>
        <taxon>Microbacterium</taxon>
    </lineage>
</organism>
<dbReference type="OrthoDB" id="9795306at2"/>
<dbReference type="EMBL" id="QUAB01000039">
    <property type="protein sequence ID" value="REJ05844.1"/>
    <property type="molecule type" value="Genomic_DNA"/>
</dbReference>
<dbReference type="SUPFAM" id="SSF54593">
    <property type="entry name" value="Glyoxalase/Bleomycin resistance protein/Dihydroxybiphenyl dioxygenase"/>
    <property type="match status" value="1"/>
</dbReference>
<evidence type="ECO:0000313" key="3">
    <source>
        <dbReference type="Proteomes" id="UP000262172"/>
    </source>
</evidence>
<dbReference type="PANTHER" id="PTHR33990:SF1">
    <property type="entry name" value="PROTEIN YJDN"/>
    <property type="match status" value="1"/>
</dbReference>
<accession>A0A371NVE1</accession>
<dbReference type="Proteomes" id="UP000262172">
    <property type="component" value="Unassembled WGS sequence"/>
</dbReference>
<dbReference type="Gene3D" id="3.10.180.10">
    <property type="entry name" value="2,3-Dihydroxybiphenyl 1,2-Dioxygenase, domain 1"/>
    <property type="match status" value="1"/>
</dbReference>
<sequence>MSGLVPYILFPGTAAEALPFYRSVFGGELTTFTYAQFERTDGPGDQIAHGMLTGGPVALSGADAGADDDAVQMNGMFFSLLGTADPETLTTWFYALAEGGRVIDPLQKRPWGDHDGTLVDRYGVRWLIGYEG</sequence>
<proteinExistence type="predicted"/>
<evidence type="ECO:0000313" key="2">
    <source>
        <dbReference type="EMBL" id="REJ05844.1"/>
    </source>
</evidence>
<dbReference type="PANTHER" id="PTHR33990">
    <property type="entry name" value="PROTEIN YJDN-RELATED"/>
    <property type="match status" value="1"/>
</dbReference>
<dbReference type="InterPro" id="IPR029068">
    <property type="entry name" value="Glyas_Bleomycin-R_OHBP_Dase"/>
</dbReference>
<protein>
    <submittedName>
        <fullName evidence="2">VOC family protein</fullName>
    </submittedName>
</protein>
<gene>
    <name evidence="2" type="ORF">DY023_07780</name>
</gene>
<dbReference type="InterPro" id="IPR004360">
    <property type="entry name" value="Glyas_Fos-R_dOase_dom"/>
</dbReference>